<dbReference type="SUPFAM" id="SSF54001">
    <property type="entry name" value="Cysteine proteinases"/>
    <property type="match status" value="1"/>
</dbReference>
<dbReference type="Proteomes" id="UP000002931">
    <property type="component" value="Unassembled WGS sequence"/>
</dbReference>
<sequence length="123" mass="13753">MHWSERWLGKPYAVLGRGPDAFDCLGLFMAVQNAEFGLSLDYGLVPLGPAEEDARARHIGAWRKVGVARQGDAVLIRHGRGWHVGVALDNSRMLHCTEPASVIEPYRSPKWGKRLEGVYTYVH</sequence>
<dbReference type="STRING" id="314271.RB2654_16426"/>
<dbReference type="EMBL" id="AAMT01000002">
    <property type="protein sequence ID" value="EAQ14273.1"/>
    <property type="molecule type" value="Genomic_DNA"/>
</dbReference>
<dbReference type="GO" id="GO:0006508">
    <property type="term" value="P:proteolysis"/>
    <property type="evidence" value="ECO:0007669"/>
    <property type="project" value="UniProtKB-KW"/>
</dbReference>
<evidence type="ECO:0000256" key="3">
    <source>
        <dbReference type="ARBA" id="ARBA00022801"/>
    </source>
</evidence>
<keyword evidence="3" id="KW-0378">Hydrolase</keyword>
<reference evidence="6 7" key="1">
    <citation type="journal article" date="2010" name="J. Bacteriol.">
        <title>Genome sequences of Pelagibaca bermudensis HTCC2601T and Maritimibacter alkaliphilus HTCC2654T, the type strains of two marine Roseobacter genera.</title>
        <authorList>
            <person name="Thrash J.C."/>
            <person name="Cho J.C."/>
            <person name="Ferriera S."/>
            <person name="Johnson J."/>
            <person name="Vergin K.L."/>
            <person name="Giovannoni S.J."/>
        </authorList>
    </citation>
    <scope>NUCLEOTIDE SEQUENCE [LARGE SCALE GENOMIC DNA]</scope>
    <source>
        <strain evidence="6 7">HTCC2654</strain>
    </source>
</reference>
<dbReference type="eggNOG" id="COG0791">
    <property type="taxonomic scope" value="Bacteria"/>
</dbReference>
<evidence type="ECO:0000256" key="4">
    <source>
        <dbReference type="ARBA" id="ARBA00022807"/>
    </source>
</evidence>
<evidence type="ECO:0000256" key="1">
    <source>
        <dbReference type="ARBA" id="ARBA00007074"/>
    </source>
</evidence>
<dbReference type="RefSeq" id="WP_008333583.1">
    <property type="nucleotide sequence ID" value="NZ_CH902578.1"/>
</dbReference>
<gene>
    <name evidence="6" type="ORF">RB2654_16426</name>
</gene>
<evidence type="ECO:0000256" key="2">
    <source>
        <dbReference type="ARBA" id="ARBA00022670"/>
    </source>
</evidence>
<protein>
    <submittedName>
        <fullName evidence="6">Tail assembly protein, putative</fullName>
    </submittedName>
</protein>
<dbReference type="InterPro" id="IPR038765">
    <property type="entry name" value="Papain-like_cys_pep_sf"/>
</dbReference>
<evidence type="ECO:0000313" key="7">
    <source>
        <dbReference type="Proteomes" id="UP000002931"/>
    </source>
</evidence>
<name>A3VBE0_9RHOB</name>
<organism evidence="6 7">
    <name type="scientific">Maritimibacter alkaliphilus HTCC2654</name>
    <dbReference type="NCBI Taxonomy" id="314271"/>
    <lineage>
        <taxon>Bacteria</taxon>
        <taxon>Pseudomonadati</taxon>
        <taxon>Pseudomonadota</taxon>
        <taxon>Alphaproteobacteria</taxon>
        <taxon>Rhodobacterales</taxon>
        <taxon>Roseobacteraceae</taxon>
        <taxon>Maritimibacter</taxon>
    </lineage>
</organism>
<proteinExistence type="inferred from homology"/>
<evidence type="ECO:0000313" key="6">
    <source>
        <dbReference type="EMBL" id="EAQ14273.1"/>
    </source>
</evidence>
<comment type="caution">
    <text evidence="6">The sequence shown here is derived from an EMBL/GenBank/DDBJ whole genome shotgun (WGS) entry which is preliminary data.</text>
</comment>
<dbReference type="PROSITE" id="PS51935">
    <property type="entry name" value="NLPC_P60"/>
    <property type="match status" value="1"/>
</dbReference>
<evidence type="ECO:0000259" key="5">
    <source>
        <dbReference type="PROSITE" id="PS51935"/>
    </source>
</evidence>
<dbReference type="HOGENOM" id="CLU_153713_0_0_5"/>
<accession>A3VBE0</accession>
<comment type="similarity">
    <text evidence="1">Belongs to the peptidase C40 family.</text>
</comment>
<dbReference type="Gene3D" id="3.90.1720.10">
    <property type="entry name" value="endopeptidase domain like (from Nostoc punctiforme)"/>
    <property type="match status" value="1"/>
</dbReference>
<dbReference type="InterPro" id="IPR000064">
    <property type="entry name" value="NLP_P60_dom"/>
</dbReference>
<dbReference type="AlphaFoldDB" id="A3VBE0"/>
<dbReference type="Pfam" id="PF00877">
    <property type="entry name" value="NLPC_P60"/>
    <property type="match status" value="1"/>
</dbReference>
<dbReference type="GO" id="GO:0008234">
    <property type="term" value="F:cysteine-type peptidase activity"/>
    <property type="evidence" value="ECO:0007669"/>
    <property type="project" value="UniProtKB-KW"/>
</dbReference>
<keyword evidence="7" id="KW-1185">Reference proteome</keyword>
<feature type="domain" description="NlpC/P60" evidence="5">
    <location>
        <begin position="1"/>
        <end position="122"/>
    </location>
</feature>
<keyword evidence="4" id="KW-0788">Thiol protease</keyword>
<keyword evidence="2" id="KW-0645">Protease</keyword>
<dbReference type="OrthoDB" id="6058745at2"/>